<dbReference type="InterPro" id="IPR008421">
    <property type="entry name" value="Borrelia_lipoprotein_PFam54/60"/>
</dbReference>
<keyword evidence="4" id="KW-1185">Reference proteome</keyword>
<keyword evidence="1" id="KW-0175">Coiled coil</keyword>
<geneLocation type="plasmid" evidence="3 4">
    <name>megaplasmid</name>
</geneLocation>
<accession>A0ABM6AQX7</accession>
<dbReference type="EMBL" id="CP014350">
    <property type="protein sequence ID" value="ANA43656.1"/>
    <property type="molecule type" value="Genomic_DNA"/>
</dbReference>
<keyword evidence="2" id="KW-0732">Signal</keyword>
<feature type="signal peptide" evidence="2">
    <location>
        <begin position="1"/>
        <end position="18"/>
    </location>
</feature>
<reference evidence="3 4" key="1">
    <citation type="journal article" date="2013" name="J. Bacteriol.">
        <title>Large linear plasmids of Borrelia species that cause relapsing fever.</title>
        <authorList>
            <person name="Miller S.C."/>
            <person name="Porcella S.F."/>
            <person name="Raffel S.J."/>
            <person name="Schwan T.G."/>
            <person name="Barbour A.G."/>
        </authorList>
    </citation>
    <scope>NUCLEOTIDE SEQUENCE [LARGE SCALE GENOMIC DNA]</scope>
    <source>
        <strain evidence="3 4">HS1</strain>
    </source>
</reference>
<proteinExistence type="predicted"/>
<dbReference type="Proteomes" id="UP000078430">
    <property type="component" value="Plasmid megaplasmid"/>
</dbReference>
<sequence>MKNYFSATLIFITFILIACNPNLKPAPNETRNRKAKILIDKLISQTDNIKHILNIHNNDKWVEDNTQFDMKGTNQLFDVISTDNNKKYKDNEFARREIYLAFEYHTSSIREFGTIANKLADGAIKGSNQDIQHLNMVINQVKQYARNYFLAAFTPLINKKDNLTSLSFRDLRKLTNKFKTLENKKQQIKNTLLRIKNDFNNNHNNIKTGSIANLIKYLTVDNKYPEQLTYAAITIDYICKDISSILGKI</sequence>
<dbReference type="Pfam" id="PF05714">
    <property type="entry name" value="PFam54_60"/>
    <property type="match status" value="1"/>
</dbReference>
<evidence type="ECO:0000313" key="3">
    <source>
        <dbReference type="EMBL" id="ANA43656.1"/>
    </source>
</evidence>
<dbReference type="Gene3D" id="1.10.3160.10">
    <property type="entry name" value="Bbcrasp-1"/>
    <property type="match status" value="1"/>
</dbReference>
<dbReference type="RefSeq" id="WP_020732351.1">
    <property type="nucleotide sequence ID" value="NZ_CP014350.1"/>
</dbReference>
<reference evidence="3 4" key="2">
    <citation type="journal article" date="2016" name="Genome Announc.">
        <title>Chromosome and Plasmids of the Tick-Borne Relapsing Fever Agent Borrelia hermsii.</title>
        <authorList>
            <person name="Barbour A.G."/>
        </authorList>
    </citation>
    <scope>NUCLEOTIDE SEQUENCE [LARGE SCALE GENOMIC DNA]</scope>
    <source>
        <strain evidence="3 4">HS1</strain>
    </source>
</reference>
<organism evidence="3 4">
    <name type="scientific">Borrelia hermsii HS1</name>
    <dbReference type="NCBI Taxonomy" id="1867252"/>
    <lineage>
        <taxon>Bacteria</taxon>
        <taxon>Pseudomonadati</taxon>
        <taxon>Spirochaetota</taxon>
        <taxon>Spirochaetia</taxon>
        <taxon>Spirochaetales</taxon>
        <taxon>Borreliaceae</taxon>
        <taxon>Borrelia</taxon>
    </lineage>
</organism>
<evidence type="ECO:0000256" key="2">
    <source>
        <dbReference type="SAM" id="SignalP"/>
    </source>
</evidence>
<evidence type="ECO:0000313" key="4">
    <source>
        <dbReference type="Proteomes" id="UP000078430"/>
    </source>
</evidence>
<dbReference type="GeneID" id="71843695"/>
<protein>
    <submittedName>
        <fullName evidence="3">Lipoprotein</fullName>
    </submittedName>
</protein>
<feature type="chain" id="PRO_5045390324" evidence="2">
    <location>
        <begin position="19"/>
        <end position="249"/>
    </location>
</feature>
<dbReference type="PROSITE" id="PS51257">
    <property type="entry name" value="PROKAR_LIPOPROTEIN"/>
    <property type="match status" value="1"/>
</dbReference>
<feature type="coiled-coil region" evidence="1">
    <location>
        <begin position="171"/>
        <end position="198"/>
    </location>
</feature>
<keyword evidence="3" id="KW-0449">Lipoprotein</keyword>
<keyword evidence="3" id="KW-0614">Plasmid</keyword>
<evidence type="ECO:0000256" key="1">
    <source>
        <dbReference type="SAM" id="Coils"/>
    </source>
</evidence>
<gene>
    <name evidence="3" type="ORF">AXX13_A0060</name>
</gene>
<name>A0ABM6AQX7_BORHE</name>